<dbReference type="AlphaFoldDB" id="A0A7R9PNE6"/>
<dbReference type="PANTHER" id="PTHR19143">
    <property type="entry name" value="FIBRINOGEN/TENASCIN/ANGIOPOEITIN"/>
    <property type="match status" value="1"/>
</dbReference>
<evidence type="ECO:0000259" key="3">
    <source>
        <dbReference type="PROSITE" id="PS51406"/>
    </source>
</evidence>
<evidence type="ECO:0000256" key="2">
    <source>
        <dbReference type="SAM" id="MobiDB-lite"/>
    </source>
</evidence>
<reference evidence="4" key="1">
    <citation type="submission" date="2020-11" db="EMBL/GenBank/DDBJ databases">
        <authorList>
            <person name="Tran Van P."/>
        </authorList>
    </citation>
    <scope>NUCLEOTIDE SEQUENCE</scope>
</reference>
<gene>
    <name evidence="4" type="ORF">TGEB3V08_LOCUS7671</name>
</gene>
<dbReference type="Gene3D" id="3.90.215.10">
    <property type="entry name" value="Gamma Fibrinogen, chain A, domain 1"/>
    <property type="match status" value="1"/>
</dbReference>
<dbReference type="InterPro" id="IPR050373">
    <property type="entry name" value="Fibrinogen_C-term_domain"/>
</dbReference>
<organism evidence="4">
    <name type="scientific">Timema genevievae</name>
    <name type="common">Walking stick</name>
    <dbReference type="NCBI Taxonomy" id="629358"/>
    <lineage>
        <taxon>Eukaryota</taxon>
        <taxon>Metazoa</taxon>
        <taxon>Ecdysozoa</taxon>
        <taxon>Arthropoda</taxon>
        <taxon>Hexapoda</taxon>
        <taxon>Insecta</taxon>
        <taxon>Pterygota</taxon>
        <taxon>Neoptera</taxon>
        <taxon>Polyneoptera</taxon>
        <taxon>Phasmatodea</taxon>
        <taxon>Timematodea</taxon>
        <taxon>Timematoidea</taxon>
        <taxon>Timematidae</taxon>
        <taxon>Timema</taxon>
    </lineage>
</organism>
<dbReference type="InterPro" id="IPR020837">
    <property type="entry name" value="Fibrinogen_CS"/>
</dbReference>
<dbReference type="InterPro" id="IPR036056">
    <property type="entry name" value="Fibrinogen-like_C"/>
</dbReference>
<dbReference type="PANTHER" id="PTHR19143:SF459">
    <property type="entry name" value="FIBRINOGEN C-TERMINAL DOMAIN-CONTAINING PROTEIN"/>
    <property type="match status" value="1"/>
</dbReference>
<feature type="region of interest" description="Disordered" evidence="2">
    <location>
        <begin position="538"/>
        <end position="583"/>
    </location>
</feature>
<name>A0A7R9PNE6_TIMGE</name>
<evidence type="ECO:0000256" key="1">
    <source>
        <dbReference type="ARBA" id="ARBA00023157"/>
    </source>
</evidence>
<dbReference type="GO" id="GO:0005615">
    <property type="term" value="C:extracellular space"/>
    <property type="evidence" value="ECO:0007669"/>
    <property type="project" value="TreeGrafter"/>
</dbReference>
<evidence type="ECO:0000313" key="4">
    <source>
        <dbReference type="EMBL" id="CAD7600634.1"/>
    </source>
</evidence>
<keyword evidence="1" id="KW-1015">Disulfide bond</keyword>
<proteinExistence type="predicted"/>
<dbReference type="EMBL" id="OE842558">
    <property type="protein sequence ID" value="CAD7600634.1"/>
    <property type="molecule type" value="Genomic_DNA"/>
</dbReference>
<feature type="compositionally biased region" description="Pro residues" evidence="2">
    <location>
        <begin position="550"/>
        <end position="560"/>
    </location>
</feature>
<dbReference type="PROSITE" id="PS00514">
    <property type="entry name" value="FIBRINOGEN_C_1"/>
    <property type="match status" value="1"/>
</dbReference>
<dbReference type="SUPFAM" id="SSF56496">
    <property type="entry name" value="Fibrinogen C-terminal domain-like"/>
    <property type="match status" value="1"/>
</dbReference>
<dbReference type="InterPro" id="IPR014716">
    <property type="entry name" value="Fibrinogen_a/b/g_C_1"/>
</dbReference>
<feature type="region of interest" description="Disordered" evidence="2">
    <location>
        <begin position="339"/>
        <end position="362"/>
    </location>
</feature>
<dbReference type="InterPro" id="IPR002181">
    <property type="entry name" value="Fibrinogen_a/b/g_C_dom"/>
</dbReference>
<dbReference type="Pfam" id="PF00147">
    <property type="entry name" value="Fibrinogen_C"/>
    <property type="match status" value="1"/>
</dbReference>
<protein>
    <recommendedName>
        <fullName evidence="3">Fibrinogen C-terminal domain-containing protein</fullName>
    </recommendedName>
</protein>
<dbReference type="CDD" id="cd00087">
    <property type="entry name" value="FReD"/>
    <property type="match status" value="1"/>
</dbReference>
<sequence length="873" mass="97083">MKNHPQFTRPEIRTSISPSSAVELNTTGALANYATEAVNSQCVHFGLLESRLLFKGKMCRYSSHGLVVVCAPAALPEEMERASSNQLDTHYHTRCRLVFGSSLHGAHPACNKRDQSTMSVYVQPSTVLQPWLLAIRHVMVSNGGKELRWIVFSVILVVLASPSSQVPASTSEKLWEEISDVKTMMVTISDELQKFNSLYLSKLEYRMVTMATTLSSLDSNIKNLQERAHVWDTFQLHVSAWNEQIKTLDKKMDILSRGQNKLLLVDGKVNSLLSLDYKMERMLEKMEEADDKLNSLGKTLESQSSGPLFSEFATRGALSTLKLIERKVDRIYGGLAQYGKPTAAHPGGHKPNKHRGDLAGGEESSKGKLVIRCNTPVIVEELLKDVSSKVDVIFDKVSQEEEDVILLKTALGDMQSTSSEGVEELNQPPEMKLLDKLWKRLTSPSKKTAKALEGLESSVRLLGNTTTILMQDQAAVLDRLVTCCHRTGVELGTFTGNTELLLKRTESALNGLAHQGNSSMQVVEGLLREQRRLLETGGCGQYPGTVPEVSPAPAPAPTPPDVELGSGDLEYMPAGRDDSEDGEKLYATKSPHTLDELGENIRCAIHRIKVSEYRCVYLNMLSRAHWCIDYVSVDGEVLGASPGGSRSCEQLSLLRPRPEPGLYSLGQRELNPTGRDFYTRYCDTSAAGGGWTVIQRRGSYPGSRQNFTLPWVEYKGGFGHLEQEFWLTSEREVELRVELEAFNGSTVWAQYNTFRVDSEEHGYRLSVGGYSGNATDSLSEHNNKPFSTVDRTNDEAPPCCPCAPAYGGGWWFYSCFESNLNGVYYSPGDEPSRDSYRGLIWEHWLGDHSLRASMMMVRDRDYGFDDTIIPEDP</sequence>
<dbReference type="SMART" id="SM00186">
    <property type="entry name" value="FBG"/>
    <property type="match status" value="1"/>
</dbReference>
<accession>A0A7R9PNE6</accession>
<dbReference type="PROSITE" id="PS51406">
    <property type="entry name" value="FIBRINOGEN_C_2"/>
    <property type="match status" value="1"/>
</dbReference>
<feature type="domain" description="Fibrinogen C-terminal" evidence="3">
    <location>
        <begin position="639"/>
        <end position="861"/>
    </location>
</feature>